<dbReference type="EMBL" id="FNNO01000001">
    <property type="protein sequence ID" value="SDW04354.1"/>
    <property type="molecule type" value="Genomic_DNA"/>
</dbReference>
<name>A0A8X8IDX3_9BACT</name>
<evidence type="ECO:0000313" key="1">
    <source>
        <dbReference type="EMBL" id="SDW04354.1"/>
    </source>
</evidence>
<gene>
    <name evidence="1" type="ORF">SAMN05444410_10197</name>
</gene>
<keyword evidence="2" id="KW-1185">Reference proteome</keyword>
<evidence type="ECO:0000313" key="2">
    <source>
        <dbReference type="Proteomes" id="UP000198711"/>
    </source>
</evidence>
<organism evidence="1 2">
    <name type="scientific">Hydrobacter penzbergensis</name>
    <dbReference type="NCBI Taxonomy" id="1235997"/>
    <lineage>
        <taxon>Bacteria</taxon>
        <taxon>Pseudomonadati</taxon>
        <taxon>Bacteroidota</taxon>
        <taxon>Chitinophagia</taxon>
        <taxon>Chitinophagales</taxon>
        <taxon>Chitinophagaceae</taxon>
        <taxon>Hydrobacter</taxon>
    </lineage>
</organism>
<accession>A0A8X8IDX3</accession>
<comment type="caution">
    <text evidence="1">The sequence shown here is derived from an EMBL/GenBank/DDBJ whole genome shotgun (WGS) entry which is preliminary data.</text>
</comment>
<protein>
    <submittedName>
        <fullName evidence="1">Uncharacterized protein</fullName>
    </submittedName>
</protein>
<proteinExistence type="predicted"/>
<sequence length="60" mass="6742">MDTYQYDINIIAPTETEADSKMQAIVTIVSCLTVQELNRLAFIVEHDPVKTALAKRYLGV</sequence>
<dbReference type="RefSeq" id="WP_092721293.1">
    <property type="nucleotide sequence ID" value="NZ_FNNO01000001.1"/>
</dbReference>
<dbReference type="Proteomes" id="UP000198711">
    <property type="component" value="Unassembled WGS sequence"/>
</dbReference>
<dbReference type="AlphaFoldDB" id="A0A8X8IDX3"/>
<reference evidence="1 2" key="1">
    <citation type="submission" date="2016-10" db="EMBL/GenBank/DDBJ databases">
        <authorList>
            <person name="Varghese N."/>
            <person name="Submissions S."/>
        </authorList>
    </citation>
    <scope>NUCLEOTIDE SEQUENCE [LARGE SCALE GENOMIC DNA]</scope>
    <source>
        <strain evidence="1 2">DSM 25353</strain>
    </source>
</reference>